<dbReference type="Pfam" id="PF02535">
    <property type="entry name" value="Zip"/>
    <property type="match status" value="1"/>
</dbReference>
<sequence>MRLLLGLEHVHAHQQEGANAGGHPLMSAGWELRVAGLFVIFAASMCSLITLWFRSTNTVVPRLLRAFSGGVITALALVHIVPEALEQLDGLPLKFPVPVGGCAILAGILLLVILDSTLAGILAPESYRNELQEQEEEDKDSSTCAVTSTEHHSNSTPKKGADFHCHRIHSSSSENVSEAATKMKTIRQGVTAVTMELGCIFHSVIIGIGVGVITGDKQLVLTLITALAIHQGLEGLALGSVLALTSFSTLKKVLMLFVYSVTTPAGIAIGITIASTYDATSLTNRAVQGGLNGVSGGMLLYIGLNQLLAEEFSKGDLTVRPGLRFCMYLAVVLGAGAMCALGIWA</sequence>
<feature type="transmembrane region" description="Helical" evidence="6">
    <location>
        <begin position="219"/>
        <end position="244"/>
    </location>
</feature>
<feature type="transmembrane region" description="Helical" evidence="6">
    <location>
        <begin position="325"/>
        <end position="344"/>
    </location>
</feature>
<comment type="subcellular location">
    <subcellularLocation>
        <location evidence="1">Membrane</location>
        <topology evidence="1">Multi-pass membrane protein</topology>
    </subcellularLocation>
</comment>
<evidence type="ECO:0000256" key="1">
    <source>
        <dbReference type="ARBA" id="ARBA00004141"/>
    </source>
</evidence>
<dbReference type="GO" id="GO:0005385">
    <property type="term" value="F:zinc ion transmembrane transporter activity"/>
    <property type="evidence" value="ECO:0007669"/>
    <property type="project" value="TreeGrafter"/>
</dbReference>
<evidence type="ECO:0000256" key="2">
    <source>
        <dbReference type="ARBA" id="ARBA00022692"/>
    </source>
</evidence>
<accession>A0A383V2X4</accession>
<organism evidence="7 8">
    <name type="scientific">Tetradesmus obliquus</name>
    <name type="common">Green alga</name>
    <name type="synonym">Acutodesmus obliquus</name>
    <dbReference type="NCBI Taxonomy" id="3088"/>
    <lineage>
        <taxon>Eukaryota</taxon>
        <taxon>Viridiplantae</taxon>
        <taxon>Chlorophyta</taxon>
        <taxon>core chlorophytes</taxon>
        <taxon>Chlorophyceae</taxon>
        <taxon>CS clade</taxon>
        <taxon>Sphaeropleales</taxon>
        <taxon>Scenedesmaceae</taxon>
        <taxon>Tetradesmus</taxon>
    </lineage>
</organism>
<feature type="transmembrane region" description="Helical" evidence="6">
    <location>
        <begin position="34"/>
        <end position="54"/>
    </location>
</feature>
<dbReference type="OrthoDB" id="448280at2759"/>
<dbReference type="AlphaFoldDB" id="A0A383V2X4"/>
<dbReference type="STRING" id="3088.A0A383V2X4"/>
<dbReference type="EMBL" id="FNXT01000032">
    <property type="protein sequence ID" value="SZX59938.1"/>
    <property type="molecule type" value="Genomic_DNA"/>
</dbReference>
<proteinExistence type="predicted"/>
<evidence type="ECO:0000313" key="7">
    <source>
        <dbReference type="EMBL" id="SZX59938.1"/>
    </source>
</evidence>
<feature type="transmembrane region" description="Helical" evidence="6">
    <location>
        <begin position="97"/>
        <end position="123"/>
    </location>
</feature>
<name>A0A383V2X4_TETOB</name>
<reference evidence="7 8" key="1">
    <citation type="submission" date="2016-10" db="EMBL/GenBank/DDBJ databases">
        <authorList>
            <person name="Cai Z."/>
        </authorList>
    </citation>
    <scope>NUCLEOTIDE SEQUENCE [LARGE SCALE GENOMIC DNA]</scope>
</reference>
<evidence type="ECO:0000256" key="3">
    <source>
        <dbReference type="ARBA" id="ARBA00022989"/>
    </source>
</evidence>
<keyword evidence="3 6" id="KW-1133">Transmembrane helix</keyword>
<feature type="region of interest" description="Disordered" evidence="5">
    <location>
        <begin position="131"/>
        <end position="161"/>
    </location>
</feature>
<dbReference type="PANTHER" id="PTHR11040">
    <property type="entry name" value="ZINC/IRON TRANSPORTER"/>
    <property type="match status" value="1"/>
</dbReference>
<feature type="compositionally biased region" description="Basic and acidic residues" evidence="5">
    <location>
        <begin position="149"/>
        <end position="161"/>
    </location>
</feature>
<evidence type="ECO:0000256" key="5">
    <source>
        <dbReference type="SAM" id="MobiDB-lite"/>
    </source>
</evidence>
<dbReference type="PANTHER" id="PTHR11040:SF44">
    <property type="entry name" value="PROTEIN ZNTC-RELATED"/>
    <property type="match status" value="1"/>
</dbReference>
<dbReference type="GO" id="GO:0005886">
    <property type="term" value="C:plasma membrane"/>
    <property type="evidence" value="ECO:0007669"/>
    <property type="project" value="TreeGrafter"/>
</dbReference>
<keyword evidence="2 6" id="KW-0812">Transmembrane</keyword>
<gene>
    <name evidence="7" type="ORF">BQ4739_LOCUS537</name>
</gene>
<feature type="transmembrane region" description="Helical" evidence="6">
    <location>
        <begin position="66"/>
        <end position="85"/>
    </location>
</feature>
<feature type="transmembrane region" description="Helical" evidence="6">
    <location>
        <begin position="256"/>
        <end position="274"/>
    </location>
</feature>
<protein>
    <submittedName>
        <fullName evidence="7">Uncharacterized protein</fullName>
    </submittedName>
</protein>
<evidence type="ECO:0000256" key="4">
    <source>
        <dbReference type="ARBA" id="ARBA00023136"/>
    </source>
</evidence>
<feature type="transmembrane region" description="Helical" evidence="6">
    <location>
        <begin position="192"/>
        <end position="213"/>
    </location>
</feature>
<keyword evidence="4 6" id="KW-0472">Membrane</keyword>
<dbReference type="Proteomes" id="UP000256970">
    <property type="component" value="Unassembled WGS sequence"/>
</dbReference>
<evidence type="ECO:0000313" key="8">
    <source>
        <dbReference type="Proteomes" id="UP000256970"/>
    </source>
</evidence>
<feature type="transmembrane region" description="Helical" evidence="6">
    <location>
        <begin position="286"/>
        <end position="304"/>
    </location>
</feature>
<keyword evidence="8" id="KW-1185">Reference proteome</keyword>
<evidence type="ECO:0000256" key="6">
    <source>
        <dbReference type="SAM" id="Phobius"/>
    </source>
</evidence>
<dbReference type="InterPro" id="IPR003689">
    <property type="entry name" value="ZIP"/>
</dbReference>